<feature type="compositionally biased region" description="Polar residues" evidence="1">
    <location>
        <begin position="40"/>
        <end position="54"/>
    </location>
</feature>
<proteinExistence type="predicted"/>
<sequence>MVLPEPMAAPTKELGDCQNINEAVSSDTLDTGVREPYVMENSSDNANRSRQTNPALVGVSNDRASSSQGNKDIGLWQGHKVNSEFVCLLDRIFHKYPETFDQFTSKNKKLCTMNLNMLCTSVNDFTKTFLNEVDSEMIADYRDAFAYLGNRGLNIGWLRRRLNYIEHLKFSKPLIPELHAIDCHIDDAKRQNLQSKLHVLQAFRRAKMSEIQKAFGTMGTRLTAGFIGDDLLSGP</sequence>
<feature type="region of interest" description="Disordered" evidence="1">
    <location>
        <begin position="39"/>
        <end position="68"/>
    </location>
</feature>
<dbReference type="AlphaFoldDB" id="A0AAF0W6W6"/>
<dbReference type="EMBL" id="CP093343">
    <property type="protein sequence ID" value="WOG82733.1"/>
    <property type="molecule type" value="Genomic_DNA"/>
</dbReference>
<evidence type="ECO:0000256" key="1">
    <source>
        <dbReference type="SAM" id="MobiDB-lite"/>
    </source>
</evidence>
<evidence type="ECO:0000313" key="3">
    <source>
        <dbReference type="Proteomes" id="UP000077755"/>
    </source>
</evidence>
<gene>
    <name evidence="2" type="ORF">DCAR_0101901</name>
</gene>
<protein>
    <submittedName>
        <fullName evidence="2">Uncharacterized protein</fullName>
    </submittedName>
</protein>
<organism evidence="2 3">
    <name type="scientific">Daucus carota subsp. sativus</name>
    <name type="common">Carrot</name>
    <dbReference type="NCBI Taxonomy" id="79200"/>
    <lineage>
        <taxon>Eukaryota</taxon>
        <taxon>Viridiplantae</taxon>
        <taxon>Streptophyta</taxon>
        <taxon>Embryophyta</taxon>
        <taxon>Tracheophyta</taxon>
        <taxon>Spermatophyta</taxon>
        <taxon>Magnoliopsida</taxon>
        <taxon>eudicotyledons</taxon>
        <taxon>Gunneridae</taxon>
        <taxon>Pentapetalae</taxon>
        <taxon>asterids</taxon>
        <taxon>campanulids</taxon>
        <taxon>Apiales</taxon>
        <taxon>Apiaceae</taxon>
        <taxon>Apioideae</taxon>
        <taxon>Scandiceae</taxon>
        <taxon>Daucinae</taxon>
        <taxon>Daucus</taxon>
        <taxon>Daucus sect. Daucus</taxon>
    </lineage>
</organism>
<keyword evidence="3" id="KW-1185">Reference proteome</keyword>
<dbReference type="Proteomes" id="UP000077755">
    <property type="component" value="Chromosome 1"/>
</dbReference>
<accession>A0AAF0W6W6</accession>
<reference evidence="2" key="2">
    <citation type="submission" date="2022-03" db="EMBL/GenBank/DDBJ databases">
        <title>Draft title - Genomic analysis of global carrot germplasm unveils the trajectory of domestication and the origin of high carotenoid orange carrot.</title>
        <authorList>
            <person name="Iorizzo M."/>
            <person name="Ellison S."/>
            <person name="Senalik D."/>
            <person name="Macko-Podgorni A."/>
            <person name="Grzebelus D."/>
            <person name="Bostan H."/>
            <person name="Rolling W."/>
            <person name="Curaba J."/>
            <person name="Simon P."/>
        </authorList>
    </citation>
    <scope>NUCLEOTIDE SEQUENCE</scope>
    <source>
        <tissue evidence="2">Leaf</tissue>
    </source>
</reference>
<reference evidence="2" key="1">
    <citation type="journal article" date="2016" name="Nat. Genet.">
        <title>A high-quality carrot genome assembly provides new insights into carotenoid accumulation and asterid genome evolution.</title>
        <authorList>
            <person name="Iorizzo M."/>
            <person name="Ellison S."/>
            <person name="Senalik D."/>
            <person name="Zeng P."/>
            <person name="Satapoomin P."/>
            <person name="Huang J."/>
            <person name="Bowman M."/>
            <person name="Iovene M."/>
            <person name="Sanseverino W."/>
            <person name="Cavagnaro P."/>
            <person name="Yildiz M."/>
            <person name="Macko-Podgorni A."/>
            <person name="Moranska E."/>
            <person name="Grzebelus E."/>
            <person name="Grzebelus D."/>
            <person name="Ashrafi H."/>
            <person name="Zheng Z."/>
            <person name="Cheng S."/>
            <person name="Spooner D."/>
            <person name="Van Deynze A."/>
            <person name="Simon P."/>
        </authorList>
    </citation>
    <scope>NUCLEOTIDE SEQUENCE</scope>
    <source>
        <tissue evidence="2">Leaf</tissue>
    </source>
</reference>
<name>A0AAF0W6W6_DAUCS</name>
<evidence type="ECO:0000313" key="2">
    <source>
        <dbReference type="EMBL" id="WOG82733.1"/>
    </source>
</evidence>